<dbReference type="PANTHER" id="PTHR44379:SF8">
    <property type="entry name" value="XANTHINE DEHYDROGENASE IRON-SULFUR-BINDING SUBUNIT XDHC-RELATED"/>
    <property type="match status" value="1"/>
</dbReference>
<evidence type="ECO:0000256" key="3">
    <source>
        <dbReference type="ARBA" id="ARBA00023002"/>
    </source>
</evidence>
<dbReference type="EMBL" id="JBHUHP010000030">
    <property type="protein sequence ID" value="MFD2094011.1"/>
    <property type="molecule type" value="Genomic_DNA"/>
</dbReference>
<dbReference type="InterPro" id="IPR036010">
    <property type="entry name" value="2Fe-2S_ferredoxin-like_sf"/>
</dbReference>
<dbReference type="Pfam" id="PF00111">
    <property type="entry name" value="Fer2"/>
    <property type="match status" value="1"/>
</dbReference>
<dbReference type="InterPro" id="IPR006058">
    <property type="entry name" value="2Fe2S_fd_BS"/>
</dbReference>
<sequence>MTSAEQRLSLTVNGTEQEFRVDPGETLLEVLRERLALNGARESCGQGVCGTCTVLVDGRAVATCVRLAVLSDGATVETVEGLEDGGLHPLQEAFVQHFAFQCGFCTPGMIMTAKELLDRNPQPSREEIREQLAGNICRCGAYGEIVDAVEAAAQRLRQG</sequence>
<keyword evidence="8" id="KW-1185">Reference proteome</keyword>
<comment type="caution">
    <text evidence="7">The sequence shown here is derived from an EMBL/GenBank/DDBJ whole genome shotgun (WGS) entry which is preliminary data.</text>
</comment>
<dbReference type="RefSeq" id="WP_376880344.1">
    <property type="nucleotide sequence ID" value="NZ_JBHUHP010000030.1"/>
</dbReference>
<evidence type="ECO:0000256" key="1">
    <source>
        <dbReference type="ARBA" id="ARBA00022714"/>
    </source>
</evidence>
<accession>A0ABW4XEX5</accession>
<dbReference type="SUPFAM" id="SSF47741">
    <property type="entry name" value="CO dehydrogenase ISP C-domain like"/>
    <property type="match status" value="1"/>
</dbReference>
<keyword evidence="1" id="KW-0001">2Fe-2S</keyword>
<evidence type="ECO:0000313" key="7">
    <source>
        <dbReference type="EMBL" id="MFD2094011.1"/>
    </source>
</evidence>
<dbReference type="PROSITE" id="PS00197">
    <property type="entry name" value="2FE2S_FER_1"/>
    <property type="match status" value="1"/>
</dbReference>
<dbReference type="InterPro" id="IPR012675">
    <property type="entry name" value="Beta-grasp_dom_sf"/>
</dbReference>
<dbReference type="PROSITE" id="PS51085">
    <property type="entry name" value="2FE2S_FER_2"/>
    <property type="match status" value="1"/>
</dbReference>
<evidence type="ECO:0000259" key="6">
    <source>
        <dbReference type="PROSITE" id="PS51085"/>
    </source>
</evidence>
<dbReference type="InterPro" id="IPR051452">
    <property type="entry name" value="Diverse_Oxidoreductases"/>
</dbReference>
<dbReference type="PANTHER" id="PTHR44379">
    <property type="entry name" value="OXIDOREDUCTASE WITH IRON-SULFUR SUBUNIT"/>
    <property type="match status" value="1"/>
</dbReference>
<gene>
    <name evidence="7" type="ORF">ACFSHS_20795</name>
</gene>
<dbReference type="InterPro" id="IPR002888">
    <property type="entry name" value="2Fe-2S-bd"/>
</dbReference>
<dbReference type="CDD" id="cd00207">
    <property type="entry name" value="fer2"/>
    <property type="match status" value="1"/>
</dbReference>
<dbReference type="InterPro" id="IPR001041">
    <property type="entry name" value="2Fe-2S_ferredoxin-type"/>
</dbReference>
<evidence type="ECO:0000256" key="4">
    <source>
        <dbReference type="ARBA" id="ARBA00023004"/>
    </source>
</evidence>
<keyword evidence="2" id="KW-0479">Metal-binding</keyword>
<dbReference type="Proteomes" id="UP001597402">
    <property type="component" value="Unassembled WGS sequence"/>
</dbReference>
<organism evidence="7 8">
    <name type="scientific">Blastococcus deserti</name>
    <dbReference type="NCBI Taxonomy" id="2259033"/>
    <lineage>
        <taxon>Bacteria</taxon>
        <taxon>Bacillati</taxon>
        <taxon>Actinomycetota</taxon>
        <taxon>Actinomycetes</taxon>
        <taxon>Geodermatophilales</taxon>
        <taxon>Geodermatophilaceae</taxon>
        <taxon>Blastococcus</taxon>
    </lineage>
</organism>
<dbReference type="SUPFAM" id="SSF54292">
    <property type="entry name" value="2Fe-2S ferredoxin-like"/>
    <property type="match status" value="1"/>
</dbReference>
<protein>
    <submittedName>
        <fullName evidence="7">(2Fe-2S)-binding protein</fullName>
    </submittedName>
</protein>
<dbReference type="Gene3D" id="3.10.20.30">
    <property type="match status" value="1"/>
</dbReference>
<keyword evidence="3" id="KW-0560">Oxidoreductase</keyword>
<keyword evidence="5" id="KW-0411">Iron-sulfur</keyword>
<evidence type="ECO:0000313" key="8">
    <source>
        <dbReference type="Proteomes" id="UP001597402"/>
    </source>
</evidence>
<dbReference type="InterPro" id="IPR036884">
    <property type="entry name" value="2Fe-2S-bd_dom_sf"/>
</dbReference>
<evidence type="ECO:0000256" key="5">
    <source>
        <dbReference type="ARBA" id="ARBA00023014"/>
    </source>
</evidence>
<dbReference type="Gene3D" id="1.10.150.120">
    <property type="entry name" value="[2Fe-2S]-binding domain"/>
    <property type="match status" value="1"/>
</dbReference>
<proteinExistence type="predicted"/>
<keyword evidence="4" id="KW-0408">Iron</keyword>
<reference evidence="8" key="1">
    <citation type="journal article" date="2019" name="Int. J. Syst. Evol. Microbiol.">
        <title>The Global Catalogue of Microorganisms (GCM) 10K type strain sequencing project: providing services to taxonomists for standard genome sequencing and annotation.</title>
        <authorList>
            <consortium name="The Broad Institute Genomics Platform"/>
            <consortium name="The Broad Institute Genome Sequencing Center for Infectious Disease"/>
            <person name="Wu L."/>
            <person name="Ma J."/>
        </authorList>
    </citation>
    <scope>NUCLEOTIDE SEQUENCE [LARGE SCALE GENOMIC DNA]</scope>
    <source>
        <strain evidence="8">JCM 3338</strain>
    </source>
</reference>
<feature type="domain" description="2Fe-2S ferredoxin-type" evidence="6">
    <location>
        <begin position="6"/>
        <end position="82"/>
    </location>
</feature>
<name>A0ABW4XEX5_9ACTN</name>
<evidence type="ECO:0000256" key="2">
    <source>
        <dbReference type="ARBA" id="ARBA00022723"/>
    </source>
</evidence>
<dbReference type="Pfam" id="PF01799">
    <property type="entry name" value="Fer2_2"/>
    <property type="match status" value="1"/>
</dbReference>